<keyword evidence="1" id="KW-0472">Membrane</keyword>
<feature type="non-terminal residue" evidence="2">
    <location>
        <position position="1"/>
    </location>
</feature>
<evidence type="ECO:0000313" key="2">
    <source>
        <dbReference type="EMBL" id="KAJ1206632.1"/>
    </source>
</evidence>
<sequence>VWGGVCGDECGGVWCFVRRCSVGDDVGFLCVLWFAFPVLSLCVLRLVSEFR</sequence>
<keyword evidence="3" id="KW-1185">Reference proteome</keyword>
<dbReference type="Proteomes" id="UP001066276">
    <property type="component" value="Chromosome 1_2"/>
</dbReference>
<accession>A0AAV7VYJ8</accession>
<dbReference type="AlphaFoldDB" id="A0AAV7VYJ8"/>
<comment type="caution">
    <text evidence="2">The sequence shown here is derived from an EMBL/GenBank/DDBJ whole genome shotgun (WGS) entry which is preliminary data.</text>
</comment>
<keyword evidence="1" id="KW-0812">Transmembrane</keyword>
<proteinExistence type="predicted"/>
<evidence type="ECO:0000256" key="1">
    <source>
        <dbReference type="SAM" id="Phobius"/>
    </source>
</evidence>
<protein>
    <submittedName>
        <fullName evidence="2">Uncharacterized protein</fullName>
    </submittedName>
</protein>
<feature type="transmembrane region" description="Helical" evidence="1">
    <location>
        <begin position="26"/>
        <end position="47"/>
    </location>
</feature>
<dbReference type="EMBL" id="JANPWB010000002">
    <property type="protein sequence ID" value="KAJ1206632.1"/>
    <property type="molecule type" value="Genomic_DNA"/>
</dbReference>
<gene>
    <name evidence="2" type="ORF">NDU88_002034</name>
</gene>
<feature type="non-terminal residue" evidence="2">
    <location>
        <position position="51"/>
    </location>
</feature>
<keyword evidence="1" id="KW-1133">Transmembrane helix</keyword>
<evidence type="ECO:0000313" key="3">
    <source>
        <dbReference type="Proteomes" id="UP001066276"/>
    </source>
</evidence>
<name>A0AAV7VYJ8_PLEWA</name>
<reference evidence="2" key="1">
    <citation type="journal article" date="2022" name="bioRxiv">
        <title>Sequencing and chromosome-scale assembly of the giantPleurodeles waltlgenome.</title>
        <authorList>
            <person name="Brown T."/>
            <person name="Elewa A."/>
            <person name="Iarovenko S."/>
            <person name="Subramanian E."/>
            <person name="Araus A.J."/>
            <person name="Petzold A."/>
            <person name="Susuki M."/>
            <person name="Suzuki K.-i.T."/>
            <person name="Hayashi T."/>
            <person name="Toyoda A."/>
            <person name="Oliveira C."/>
            <person name="Osipova E."/>
            <person name="Leigh N.D."/>
            <person name="Simon A."/>
            <person name="Yun M.H."/>
        </authorList>
    </citation>
    <scope>NUCLEOTIDE SEQUENCE</scope>
    <source>
        <strain evidence="2">20211129_DDA</strain>
        <tissue evidence="2">Liver</tissue>
    </source>
</reference>
<organism evidence="2 3">
    <name type="scientific">Pleurodeles waltl</name>
    <name type="common">Iberian ribbed newt</name>
    <dbReference type="NCBI Taxonomy" id="8319"/>
    <lineage>
        <taxon>Eukaryota</taxon>
        <taxon>Metazoa</taxon>
        <taxon>Chordata</taxon>
        <taxon>Craniata</taxon>
        <taxon>Vertebrata</taxon>
        <taxon>Euteleostomi</taxon>
        <taxon>Amphibia</taxon>
        <taxon>Batrachia</taxon>
        <taxon>Caudata</taxon>
        <taxon>Salamandroidea</taxon>
        <taxon>Salamandridae</taxon>
        <taxon>Pleurodelinae</taxon>
        <taxon>Pleurodeles</taxon>
    </lineage>
</organism>